<organism evidence="4 5">
    <name type="scientific">Acrobeloides nanus</name>
    <dbReference type="NCBI Taxonomy" id="290746"/>
    <lineage>
        <taxon>Eukaryota</taxon>
        <taxon>Metazoa</taxon>
        <taxon>Ecdysozoa</taxon>
        <taxon>Nematoda</taxon>
        <taxon>Chromadorea</taxon>
        <taxon>Rhabditida</taxon>
        <taxon>Tylenchina</taxon>
        <taxon>Cephalobomorpha</taxon>
        <taxon>Cephaloboidea</taxon>
        <taxon>Cephalobidae</taxon>
        <taxon>Acrobeloides</taxon>
    </lineage>
</organism>
<evidence type="ECO:0000313" key="4">
    <source>
        <dbReference type="Proteomes" id="UP000887540"/>
    </source>
</evidence>
<feature type="domain" description="FAM91 C-terminal" evidence="3">
    <location>
        <begin position="2"/>
        <end position="277"/>
    </location>
</feature>
<feature type="compositionally biased region" description="Polar residues" evidence="2">
    <location>
        <begin position="152"/>
        <end position="169"/>
    </location>
</feature>
<dbReference type="Pfam" id="PF14648">
    <property type="entry name" value="FAM91_C"/>
    <property type="match status" value="1"/>
</dbReference>
<name>A0A914EIF2_9BILA</name>
<reference evidence="5" key="1">
    <citation type="submission" date="2022-11" db="UniProtKB">
        <authorList>
            <consortium name="WormBaseParasite"/>
        </authorList>
    </citation>
    <scope>IDENTIFICATION</scope>
</reference>
<proteinExistence type="inferred from homology"/>
<dbReference type="WBParaSite" id="ACRNAN_scaffold811.g29341.t1">
    <property type="protein sequence ID" value="ACRNAN_scaffold811.g29341.t1"/>
    <property type="gene ID" value="ACRNAN_scaffold811.g29341"/>
</dbReference>
<evidence type="ECO:0000313" key="5">
    <source>
        <dbReference type="WBParaSite" id="ACRNAN_scaffold811.g29341.t1"/>
    </source>
</evidence>
<feature type="compositionally biased region" description="Basic and acidic residues" evidence="2">
    <location>
        <begin position="129"/>
        <end position="140"/>
    </location>
</feature>
<sequence length="289" mass="33442">MGSRVQRIPELFWKYERVVLSTGIHEPVILTIDNCLWTLNEMLLSSPVLMQAYSNTVDDSEIINVPFPFQETDTSDENTFVHHLAIQELRKKLNLDAVCGYIVLLKLPKPEEKNSRKLWEEFLTGTEKEESEERSVKSPEPEIEEDDESEDVQSLNRYGSPTFGHSNLSSNISKDPRKIPFTRFKLNKGESLEDFVLMDCVFGIPLFSEQLNEEICRRIQEKGLLASEHFPDVKFAVQNIVELITDFVKNHRSPGYKCPFQTDINMIPYPTDIVVFDSEKKIKIQHNLF</sequence>
<keyword evidence="4" id="KW-1185">Reference proteome</keyword>
<evidence type="ECO:0000256" key="2">
    <source>
        <dbReference type="SAM" id="MobiDB-lite"/>
    </source>
</evidence>
<dbReference type="InterPro" id="IPR028097">
    <property type="entry name" value="FAM91_C_dom"/>
</dbReference>
<feature type="compositionally biased region" description="Acidic residues" evidence="2">
    <location>
        <begin position="141"/>
        <end position="151"/>
    </location>
</feature>
<protein>
    <submittedName>
        <fullName evidence="5">FAM91 C-terminal domain-containing protein</fullName>
    </submittedName>
</protein>
<evidence type="ECO:0000256" key="1">
    <source>
        <dbReference type="ARBA" id="ARBA00010319"/>
    </source>
</evidence>
<dbReference type="PANTHER" id="PTHR28441">
    <property type="entry name" value="PROTEIN FAM91A1"/>
    <property type="match status" value="1"/>
</dbReference>
<accession>A0A914EIF2</accession>
<feature type="region of interest" description="Disordered" evidence="2">
    <location>
        <begin position="129"/>
        <end position="169"/>
    </location>
</feature>
<dbReference type="Proteomes" id="UP000887540">
    <property type="component" value="Unplaced"/>
</dbReference>
<dbReference type="AlphaFoldDB" id="A0A914EIF2"/>
<dbReference type="PANTHER" id="PTHR28441:SF2">
    <property type="entry name" value="PROTEIN FAM91A1"/>
    <property type="match status" value="1"/>
</dbReference>
<dbReference type="InterPro" id="IPR039199">
    <property type="entry name" value="FAM91"/>
</dbReference>
<comment type="similarity">
    <text evidence="1">Belongs to the FAM91 family.</text>
</comment>
<evidence type="ECO:0000259" key="3">
    <source>
        <dbReference type="Pfam" id="PF14648"/>
    </source>
</evidence>